<proteinExistence type="predicted"/>
<organism evidence="2">
    <name type="scientific">Triticum aestivum</name>
    <name type="common">Wheat</name>
    <dbReference type="NCBI Taxonomy" id="4565"/>
    <lineage>
        <taxon>Eukaryota</taxon>
        <taxon>Viridiplantae</taxon>
        <taxon>Streptophyta</taxon>
        <taxon>Embryophyta</taxon>
        <taxon>Tracheophyta</taxon>
        <taxon>Spermatophyta</taxon>
        <taxon>Magnoliopsida</taxon>
        <taxon>Liliopsida</taxon>
        <taxon>Poales</taxon>
        <taxon>Poaceae</taxon>
        <taxon>BOP clade</taxon>
        <taxon>Pooideae</taxon>
        <taxon>Triticodae</taxon>
        <taxon>Triticeae</taxon>
        <taxon>Triticinae</taxon>
        <taxon>Triticum</taxon>
    </lineage>
</organism>
<protein>
    <submittedName>
        <fullName evidence="2">Uncharacterized protein</fullName>
    </submittedName>
</protein>
<dbReference type="Gramene" id="TraesARI7A03G03931280.1">
    <property type="protein sequence ID" value="TraesARI7A03G03931280.1.CDS1"/>
    <property type="gene ID" value="TraesARI7A03G03931280"/>
</dbReference>
<dbReference type="Proteomes" id="UP000019116">
    <property type="component" value="Chromosome 7A"/>
</dbReference>
<evidence type="ECO:0000313" key="3">
    <source>
        <dbReference type="Proteomes" id="UP000019116"/>
    </source>
</evidence>
<dbReference type="Gramene" id="TraesROB_scaffold_011755_01G000200.1">
    <property type="protein sequence ID" value="TraesROB_scaffold_011755_01G000200.1"/>
    <property type="gene ID" value="TraesROB_scaffold_011755_01G000200"/>
</dbReference>
<dbReference type="EnsemblPlants" id="TraesCS7A02G359000.1">
    <property type="protein sequence ID" value="TraesCS7A02G359000.1.cds1"/>
    <property type="gene ID" value="TraesCS7A02G359000"/>
</dbReference>
<dbReference type="Pfam" id="PF12023">
    <property type="entry name" value="DUF3511"/>
    <property type="match status" value="1"/>
</dbReference>
<evidence type="ECO:0000313" key="2">
    <source>
        <dbReference type="EnsemblPlants" id="TraesCS7A02G359000.1.cds1"/>
    </source>
</evidence>
<dbReference type="OMA" id="NNGQTQI"/>
<keyword evidence="3" id="KW-1185">Reference proteome</keyword>
<dbReference type="Gramene" id="TraesLAC7A03G03911370.1">
    <property type="protein sequence ID" value="TraesLAC7A03G03911370.1.CDS1"/>
    <property type="gene ID" value="TraesLAC7A03G03911370"/>
</dbReference>
<sequence>MERSRSYSEKSSTTTTTPAGAVTELRCYSASYVTPKKAAGTASWPPCTTASSSTSAAAAGPKARSWSGSFRSAPAELRRKRRVAGYRVYGVEGKMKVSLKNGVRWLKGKCTQVVDGFW</sequence>
<dbReference type="Gramene" id="TraesJAG7A03G03939840.1">
    <property type="protein sequence ID" value="TraesJAG7A03G03939840.1.CDS1"/>
    <property type="gene ID" value="TraesJAG7A03G03939840"/>
</dbReference>
<dbReference type="Gramene" id="TraesCLE_scaffold_021277_01G000100.1">
    <property type="protein sequence ID" value="TraesCLE_scaffold_021277_01G000100.1"/>
    <property type="gene ID" value="TraesCLE_scaffold_021277_01G000100"/>
</dbReference>
<dbReference type="PaxDb" id="4565-Traes_7AL_EB107B4CE.1"/>
<name>A0A3B6RLY0_WHEAT</name>
<accession>A0A3B6RLY0</accession>
<dbReference type="Gramene" id="TraesNOR7A03G04001570.1">
    <property type="protein sequence ID" value="TraesNOR7A03G04001570.1.CDS1"/>
    <property type="gene ID" value="TraesNOR7A03G04001570"/>
</dbReference>
<dbReference type="PANTHER" id="PTHR33193">
    <property type="entry name" value="DOMAIN PROTEIN, PUTATIVE (DUF3511)-RELATED"/>
    <property type="match status" value="1"/>
</dbReference>
<dbReference type="Gramene" id="TraesCS7A03G0879000.1">
    <property type="protein sequence ID" value="TraesCS7A03G0879000.1.CDS1"/>
    <property type="gene ID" value="TraesCS7A03G0879000"/>
</dbReference>
<dbReference type="Gramene" id="TraesCS7A02G359000.1">
    <property type="protein sequence ID" value="TraesCS7A02G359000.1.cds1"/>
    <property type="gene ID" value="TraesCS7A02G359000"/>
</dbReference>
<dbReference type="Gramene" id="TraesSYM7A03G03911360.1">
    <property type="protein sequence ID" value="TraesSYM7A03G03911360.1.CDS1"/>
    <property type="gene ID" value="TraesSYM7A03G03911360"/>
</dbReference>
<dbReference type="OrthoDB" id="1655903at2759"/>
<dbReference type="AlphaFoldDB" id="A0A3B6RLY0"/>
<dbReference type="Gramene" id="TraesLDM7A03G03961150.1">
    <property type="protein sequence ID" value="TraesLDM7A03G03961150.1.CDS1"/>
    <property type="gene ID" value="TraesLDM7A03G03961150"/>
</dbReference>
<reference evidence="2" key="2">
    <citation type="submission" date="2018-10" db="UniProtKB">
        <authorList>
            <consortium name="EnsemblPlants"/>
        </authorList>
    </citation>
    <scope>IDENTIFICATION</scope>
</reference>
<dbReference type="InterPro" id="IPR021899">
    <property type="entry name" value="DUF3511"/>
</dbReference>
<evidence type="ECO:0000256" key="1">
    <source>
        <dbReference type="SAM" id="MobiDB-lite"/>
    </source>
</evidence>
<dbReference type="Gramene" id="TraesSTA7A03G03965590.1">
    <property type="protein sequence ID" value="TraesSTA7A03G03965590.1.CDS1"/>
    <property type="gene ID" value="TraesSTA7A03G03965590"/>
</dbReference>
<dbReference type="Gramene" id="TraesPARA_EIv1.0_2313630.1">
    <property type="protein sequence ID" value="TraesPARA_EIv1.0_2313630.1.CDS1"/>
    <property type="gene ID" value="TraesPARA_EIv1.0_2313630"/>
</dbReference>
<dbReference type="Gramene" id="TraesJUL7A03G03994460.1">
    <property type="protein sequence ID" value="TraesJUL7A03G03994460.1.CDS1"/>
    <property type="gene ID" value="TraesJUL7A03G03994460"/>
</dbReference>
<dbReference type="Gramene" id="TraesCAD_scaffold_003572_01G000200.1">
    <property type="protein sequence ID" value="TraesCAD_scaffold_003572_01G000200.1"/>
    <property type="gene ID" value="TraesCAD_scaffold_003572_01G000200"/>
</dbReference>
<dbReference type="Gramene" id="TraesMAC7A03G03957150.1">
    <property type="protein sequence ID" value="TraesMAC7A03G03957150.1.CDS1"/>
    <property type="gene ID" value="TraesMAC7A03G03957150"/>
</dbReference>
<reference evidence="2" key="1">
    <citation type="submission" date="2018-08" db="EMBL/GenBank/DDBJ databases">
        <authorList>
            <person name="Rossello M."/>
        </authorList>
    </citation>
    <scope>NUCLEOTIDE SEQUENCE [LARGE SCALE GENOMIC DNA]</scope>
    <source>
        <strain evidence="2">cv. Chinese Spring</strain>
    </source>
</reference>
<feature type="compositionally biased region" description="Low complexity" evidence="1">
    <location>
        <begin position="41"/>
        <end position="67"/>
    </location>
</feature>
<dbReference type="PANTHER" id="PTHR33193:SF69">
    <property type="entry name" value="OS06G0564100 PROTEIN"/>
    <property type="match status" value="1"/>
</dbReference>
<dbReference type="Gramene" id="TraesWEE_scaffold_071776_01G000100.1">
    <property type="protein sequence ID" value="TraesWEE_scaffold_071776_01G000100.1"/>
    <property type="gene ID" value="TraesWEE_scaffold_071776_01G000100"/>
</dbReference>
<feature type="region of interest" description="Disordered" evidence="1">
    <location>
        <begin position="35"/>
        <end position="71"/>
    </location>
</feature>
<dbReference type="STRING" id="4565.A0A3B6RLY0"/>